<name>A0A1J5QN59_9ZZZZ</name>
<organism evidence="2">
    <name type="scientific">mine drainage metagenome</name>
    <dbReference type="NCBI Taxonomy" id="410659"/>
    <lineage>
        <taxon>unclassified sequences</taxon>
        <taxon>metagenomes</taxon>
        <taxon>ecological metagenomes</taxon>
    </lineage>
</organism>
<accession>A0A1J5QN59</accession>
<proteinExistence type="predicted"/>
<evidence type="ECO:0000313" key="2">
    <source>
        <dbReference type="EMBL" id="OIQ78923.1"/>
    </source>
</evidence>
<feature type="compositionally biased region" description="Basic residues" evidence="1">
    <location>
        <begin position="96"/>
        <end position="108"/>
    </location>
</feature>
<protein>
    <recommendedName>
        <fullName evidence="3">Antitoxin</fullName>
    </recommendedName>
</protein>
<reference evidence="2" key="1">
    <citation type="submission" date="2016-10" db="EMBL/GenBank/DDBJ databases">
        <title>Sequence of Gallionella enrichment culture.</title>
        <authorList>
            <person name="Poehlein A."/>
            <person name="Muehling M."/>
            <person name="Daniel R."/>
        </authorList>
    </citation>
    <scope>NUCLEOTIDE SEQUENCE</scope>
</reference>
<evidence type="ECO:0008006" key="3">
    <source>
        <dbReference type="Google" id="ProtNLM"/>
    </source>
</evidence>
<feature type="region of interest" description="Disordered" evidence="1">
    <location>
        <begin position="87"/>
        <end position="108"/>
    </location>
</feature>
<dbReference type="AlphaFoldDB" id="A0A1J5QN59"/>
<evidence type="ECO:0000256" key="1">
    <source>
        <dbReference type="SAM" id="MobiDB-lite"/>
    </source>
</evidence>
<gene>
    <name evidence="2" type="ORF">GALL_393640</name>
</gene>
<comment type="caution">
    <text evidence="2">The sequence shown here is derived from an EMBL/GenBank/DDBJ whole genome shotgun (WGS) entry which is preliminary data.</text>
</comment>
<sequence length="108" mass="12016">MMPKTDPYESDIVVAYEKGALKSFATKAELEKFKAAARATAIKDRRVNIRLSSGDLKDIQVKALEEGMPYQTLIASVLHKYVTGRFAEREEGSKKAAARNRPTKARAD</sequence>
<dbReference type="EMBL" id="MLJW01001308">
    <property type="protein sequence ID" value="OIQ78923.1"/>
    <property type="molecule type" value="Genomic_DNA"/>
</dbReference>